<comment type="caution">
    <text evidence="7">The sequence shown here is derived from an EMBL/GenBank/DDBJ whole genome shotgun (WGS) entry which is preliminary data.</text>
</comment>
<sequence length="826" mass="91916">MDIGSANDLLERLSAVEQENTLLKARLQACEKSYALLQAKVMQYQQNQPESRSPPPSESHSLAHFEERFRTLFEFSSEGFYYFEVDPPCPVSLPIAEQYERLYRDIRVVKANPAFAAMYGVDHPDQLIGMRNPDVHVSHSSKNSAFIHSTLKNGYRCHNLETEELDHLGQPRYFLNSGVYTLTDGYIVGGWATQIDITELRTTQQALLTAEQERAYALEQLNAKLQQSLKHLQTRERFLEVSAIAANNLLTTQDFNRAVNTVLKLIGESLDTDRVTVIEFFLQPSDSLPHWRVLYEWTSPGTRSQMAYPELMQGSFAGTEDILHQLNQGKPVSCYIEDLAEPFRSIQGELGVQGLYAIPIFVQGLLWGAIGFDDCHADKQRHAVELSVLKITADCIGSAIQRQRTQQALLQAEQQRGAELAQANEVLQGRDRLLETTAIAANTLLSTANFDDAVNTVLQLIGEALDTDRVKVLECIYHSSLYPAYSVISHEWVREGIIPQISHPSSSRISSDGAEDFLHQLVQSDGFGGVLREWPEAFWDVFEAVEAKAIYCVPIRLEEQIWGFLIFDDCQDVKQRDLSELSVLKIAANCIGNAIQRQRTQQALTQADDAREAAILEERNRMAGEIHDTLAQTFTGISLQVEVAKPLLGQDSPAVSTILDHLKCLAETGLAEARRSVWALYPPAAEYAELAQLLYESVEYMSRNTATQIEVNVDGPPGPLPPFLGMNLLRIGQEALTNALKHAQAQTITIDLTYAGDRILLQICDDGIGFVPPRTLDPLNGGFGLVGMYERCDRIGAQLSLSSTPGQGTQILVEALLSSGEVEKHS</sequence>
<dbReference type="SUPFAM" id="SSF55781">
    <property type="entry name" value="GAF domain-like"/>
    <property type="match status" value="2"/>
</dbReference>
<dbReference type="InterPro" id="IPR035965">
    <property type="entry name" value="PAS-like_dom_sf"/>
</dbReference>
<dbReference type="Gene3D" id="1.20.5.1930">
    <property type="match status" value="1"/>
</dbReference>
<dbReference type="Gene3D" id="3.30.565.10">
    <property type="entry name" value="Histidine kinase-like ATPase, C-terminal domain"/>
    <property type="match status" value="1"/>
</dbReference>
<evidence type="ECO:0000313" key="8">
    <source>
        <dbReference type="Proteomes" id="UP000050465"/>
    </source>
</evidence>
<organism evidence="7 8">
    <name type="scientific">Phormidesmis priestleyi Ana</name>
    <dbReference type="NCBI Taxonomy" id="1666911"/>
    <lineage>
        <taxon>Bacteria</taxon>
        <taxon>Bacillati</taxon>
        <taxon>Cyanobacteriota</taxon>
        <taxon>Cyanophyceae</taxon>
        <taxon>Leptolyngbyales</taxon>
        <taxon>Leptolyngbyaceae</taxon>
        <taxon>Phormidesmis</taxon>
    </lineage>
</organism>
<dbReference type="InterPro" id="IPR029016">
    <property type="entry name" value="GAF-like_dom_sf"/>
</dbReference>
<protein>
    <submittedName>
        <fullName evidence="7">Histidine kinase</fullName>
    </submittedName>
</protein>
<evidence type="ECO:0000256" key="1">
    <source>
        <dbReference type="ARBA" id="ARBA00022679"/>
    </source>
</evidence>
<name>A0A0P7ZB06_9CYAN</name>
<keyword evidence="3" id="KW-0902">Two-component regulatory system</keyword>
<evidence type="ECO:0000256" key="2">
    <source>
        <dbReference type="ARBA" id="ARBA00022777"/>
    </source>
</evidence>
<feature type="coiled-coil region" evidence="4">
    <location>
        <begin position="6"/>
        <end position="47"/>
    </location>
</feature>
<dbReference type="Pfam" id="PF07730">
    <property type="entry name" value="HisKA_3"/>
    <property type="match status" value="1"/>
</dbReference>
<dbReference type="GO" id="GO:0016020">
    <property type="term" value="C:membrane"/>
    <property type="evidence" value="ECO:0007669"/>
    <property type="project" value="InterPro"/>
</dbReference>
<reference evidence="7 8" key="1">
    <citation type="submission" date="2015-09" db="EMBL/GenBank/DDBJ databases">
        <title>Identification and resolution of microdiversity through metagenomic sequencing of parallel consortia.</title>
        <authorList>
            <person name="Nelson W.C."/>
            <person name="Romine M.F."/>
            <person name="Lindemann S.R."/>
        </authorList>
    </citation>
    <scope>NUCLEOTIDE SEQUENCE [LARGE SCALE GENOMIC DNA]</scope>
    <source>
        <strain evidence="7">Ana</strain>
    </source>
</reference>
<dbReference type="STRING" id="1666911.HLUCCA11_22785"/>
<evidence type="ECO:0000313" key="7">
    <source>
        <dbReference type="EMBL" id="KPQ31886.1"/>
    </source>
</evidence>
<accession>A0A0P7ZB06</accession>
<evidence type="ECO:0000256" key="3">
    <source>
        <dbReference type="ARBA" id="ARBA00023012"/>
    </source>
</evidence>
<dbReference type="PANTHER" id="PTHR24421">
    <property type="entry name" value="NITRATE/NITRITE SENSOR PROTEIN NARX-RELATED"/>
    <property type="match status" value="1"/>
</dbReference>
<dbReference type="InterPro" id="IPR050482">
    <property type="entry name" value="Sensor_HK_TwoCompSys"/>
</dbReference>
<feature type="domain" description="Histidine kinase/HSP90-like ATPase" evidence="6">
    <location>
        <begin position="723"/>
        <end position="819"/>
    </location>
</feature>
<dbReference type="GO" id="GO:0000155">
    <property type="term" value="F:phosphorelay sensor kinase activity"/>
    <property type="evidence" value="ECO:0007669"/>
    <property type="project" value="InterPro"/>
</dbReference>
<dbReference type="InterPro" id="IPR011712">
    <property type="entry name" value="Sig_transdc_His_kin_sub3_dim/P"/>
</dbReference>
<dbReference type="SUPFAM" id="SSF55785">
    <property type="entry name" value="PYP-like sensor domain (PAS domain)"/>
    <property type="match status" value="1"/>
</dbReference>
<dbReference type="Pfam" id="PF02518">
    <property type="entry name" value="HATPase_c"/>
    <property type="match status" value="1"/>
</dbReference>
<evidence type="ECO:0000256" key="4">
    <source>
        <dbReference type="SAM" id="Coils"/>
    </source>
</evidence>
<evidence type="ECO:0000259" key="5">
    <source>
        <dbReference type="SMART" id="SM00065"/>
    </source>
</evidence>
<proteinExistence type="predicted"/>
<keyword evidence="2 7" id="KW-0418">Kinase</keyword>
<dbReference type="SMART" id="SM00065">
    <property type="entry name" value="GAF"/>
    <property type="match status" value="2"/>
</dbReference>
<dbReference type="PANTHER" id="PTHR24421:SF62">
    <property type="entry name" value="SENSORY TRANSDUCTION HISTIDINE KINASE"/>
    <property type="match status" value="1"/>
</dbReference>
<keyword evidence="1" id="KW-0808">Transferase</keyword>
<keyword evidence="4" id="KW-0175">Coiled coil</keyword>
<feature type="domain" description="GAF" evidence="5">
    <location>
        <begin position="449"/>
        <end position="605"/>
    </location>
</feature>
<evidence type="ECO:0000259" key="6">
    <source>
        <dbReference type="SMART" id="SM00387"/>
    </source>
</evidence>
<dbReference type="GO" id="GO:0046983">
    <property type="term" value="F:protein dimerization activity"/>
    <property type="evidence" value="ECO:0007669"/>
    <property type="project" value="InterPro"/>
</dbReference>
<dbReference type="InterPro" id="IPR003594">
    <property type="entry name" value="HATPase_dom"/>
</dbReference>
<dbReference type="Gene3D" id="3.30.450.40">
    <property type="match status" value="2"/>
</dbReference>
<dbReference type="InterPro" id="IPR003018">
    <property type="entry name" value="GAF"/>
</dbReference>
<dbReference type="EMBL" id="LJZR01000078">
    <property type="protein sequence ID" value="KPQ31886.1"/>
    <property type="molecule type" value="Genomic_DNA"/>
</dbReference>
<dbReference type="SMART" id="SM00387">
    <property type="entry name" value="HATPase_c"/>
    <property type="match status" value="1"/>
</dbReference>
<dbReference type="Gene3D" id="3.30.450.20">
    <property type="entry name" value="PAS domain"/>
    <property type="match status" value="1"/>
</dbReference>
<dbReference type="Proteomes" id="UP000050465">
    <property type="component" value="Unassembled WGS sequence"/>
</dbReference>
<dbReference type="AlphaFoldDB" id="A0A0P7ZB06"/>
<feature type="domain" description="GAF" evidence="5">
    <location>
        <begin position="254"/>
        <end position="410"/>
    </location>
</feature>
<dbReference type="Pfam" id="PF01590">
    <property type="entry name" value="GAF"/>
    <property type="match status" value="2"/>
</dbReference>
<dbReference type="InterPro" id="IPR036890">
    <property type="entry name" value="HATPase_C_sf"/>
</dbReference>
<dbReference type="CDD" id="cd16917">
    <property type="entry name" value="HATPase_UhpB-NarQ-NarX-like"/>
    <property type="match status" value="1"/>
</dbReference>
<dbReference type="PATRIC" id="fig|1666911.3.peg.4577"/>
<gene>
    <name evidence="7" type="ORF">HLUCCA11_22785</name>
</gene>
<dbReference type="SUPFAM" id="SSF55874">
    <property type="entry name" value="ATPase domain of HSP90 chaperone/DNA topoisomerase II/histidine kinase"/>
    <property type="match status" value="1"/>
</dbReference>